<proteinExistence type="predicted"/>
<keyword evidence="1" id="KW-0732">Signal</keyword>
<organism evidence="2 3">
    <name type="scientific">Allocatelliglobosispora scoriae</name>
    <dbReference type="NCBI Taxonomy" id="643052"/>
    <lineage>
        <taxon>Bacteria</taxon>
        <taxon>Bacillati</taxon>
        <taxon>Actinomycetota</taxon>
        <taxon>Actinomycetes</taxon>
        <taxon>Micromonosporales</taxon>
        <taxon>Micromonosporaceae</taxon>
        <taxon>Allocatelliglobosispora</taxon>
    </lineage>
</organism>
<evidence type="ECO:0000256" key="1">
    <source>
        <dbReference type="SAM" id="SignalP"/>
    </source>
</evidence>
<keyword evidence="3" id="KW-1185">Reference proteome</keyword>
<sequence>MRHHRWSAALILVALAVPLAAAPAHAAPLDLTCAVGTETESYSPGLRLFPQTVAVTVNRIYTGCVSASNPAVTGAVITGNAVAMKSCLDPIPAASNGSFTIPWNTGQSSVFTFNRTVVIVGGATVITRTGTISSGLFQGATAINTTTLPLINPTACLFAPGVSSCGGTATLILS</sequence>
<evidence type="ECO:0000313" key="2">
    <source>
        <dbReference type="EMBL" id="MBB5866739.1"/>
    </source>
</evidence>
<dbReference type="RefSeq" id="WP_184830762.1">
    <property type="nucleotide sequence ID" value="NZ_JACHMN010000001.1"/>
</dbReference>
<comment type="caution">
    <text evidence="2">The sequence shown here is derived from an EMBL/GenBank/DDBJ whole genome shotgun (WGS) entry which is preliminary data.</text>
</comment>
<protein>
    <submittedName>
        <fullName evidence="2">Uncharacterized protein</fullName>
    </submittedName>
</protein>
<dbReference type="EMBL" id="JACHMN010000001">
    <property type="protein sequence ID" value="MBB5866739.1"/>
    <property type="molecule type" value="Genomic_DNA"/>
</dbReference>
<dbReference type="AlphaFoldDB" id="A0A841BHT0"/>
<accession>A0A841BHT0</accession>
<gene>
    <name evidence="2" type="ORF">F4553_000118</name>
</gene>
<feature type="chain" id="PRO_5032908571" evidence="1">
    <location>
        <begin position="27"/>
        <end position="174"/>
    </location>
</feature>
<evidence type="ECO:0000313" key="3">
    <source>
        <dbReference type="Proteomes" id="UP000587527"/>
    </source>
</evidence>
<dbReference type="Proteomes" id="UP000587527">
    <property type="component" value="Unassembled WGS sequence"/>
</dbReference>
<reference evidence="2 3" key="1">
    <citation type="submission" date="2020-08" db="EMBL/GenBank/DDBJ databases">
        <title>Sequencing the genomes of 1000 actinobacteria strains.</title>
        <authorList>
            <person name="Klenk H.-P."/>
        </authorList>
    </citation>
    <scope>NUCLEOTIDE SEQUENCE [LARGE SCALE GENOMIC DNA]</scope>
    <source>
        <strain evidence="2 3">DSM 45362</strain>
    </source>
</reference>
<feature type="signal peptide" evidence="1">
    <location>
        <begin position="1"/>
        <end position="26"/>
    </location>
</feature>
<name>A0A841BHT0_9ACTN</name>